<dbReference type="GO" id="GO:0006891">
    <property type="term" value="P:intra-Golgi vesicle-mediated transport"/>
    <property type="evidence" value="ECO:0007669"/>
    <property type="project" value="TreeGrafter"/>
</dbReference>
<dbReference type="AlphaFoldDB" id="A0A099ZXM1"/>
<keyword evidence="3" id="KW-1185">Reference proteome</keyword>
<dbReference type="Proteomes" id="UP000053641">
    <property type="component" value="Unassembled WGS sequence"/>
</dbReference>
<protein>
    <submittedName>
        <fullName evidence="2">Trafficking protein particle complex subunit 10</fullName>
    </submittedName>
</protein>
<dbReference type="PANTHER" id="PTHR13251:SF3">
    <property type="entry name" value="TRAFFICKING PROTEIN PARTICLE COMPLEX SUBUNIT 10"/>
    <property type="match status" value="1"/>
</dbReference>
<feature type="non-terminal residue" evidence="2">
    <location>
        <position position="64"/>
    </location>
</feature>
<evidence type="ECO:0000259" key="1">
    <source>
        <dbReference type="Pfam" id="PF12584"/>
    </source>
</evidence>
<dbReference type="Pfam" id="PF12584">
    <property type="entry name" value="TRAPPC10"/>
    <property type="match status" value="1"/>
</dbReference>
<dbReference type="GO" id="GO:0034498">
    <property type="term" value="P:early endosome to Golgi transport"/>
    <property type="evidence" value="ECO:0007669"/>
    <property type="project" value="TreeGrafter"/>
</dbReference>
<reference evidence="2 3" key="1">
    <citation type="submission" date="2014-06" db="EMBL/GenBank/DDBJ databases">
        <title>Genome evolution of avian class.</title>
        <authorList>
            <person name="Zhang G."/>
            <person name="Li C."/>
        </authorList>
    </citation>
    <scope>NUCLEOTIDE SEQUENCE [LARGE SCALE GENOMIC DNA]</scope>
    <source>
        <strain evidence="2">BGI_N309</strain>
    </source>
</reference>
<feature type="domain" description="TRAPPC10/Trs130 C-terminal" evidence="1">
    <location>
        <begin position="2"/>
        <end position="58"/>
    </location>
</feature>
<evidence type="ECO:0000313" key="2">
    <source>
        <dbReference type="EMBL" id="KGL85570.1"/>
    </source>
</evidence>
<feature type="non-terminal residue" evidence="2">
    <location>
        <position position="1"/>
    </location>
</feature>
<name>A0A099ZXM1_TINGU</name>
<organism evidence="2 3">
    <name type="scientific">Tinamus guttatus</name>
    <name type="common">White-throated tinamou</name>
    <dbReference type="NCBI Taxonomy" id="94827"/>
    <lineage>
        <taxon>Eukaryota</taxon>
        <taxon>Metazoa</taxon>
        <taxon>Chordata</taxon>
        <taxon>Craniata</taxon>
        <taxon>Vertebrata</taxon>
        <taxon>Euteleostomi</taxon>
        <taxon>Archelosauria</taxon>
        <taxon>Archosauria</taxon>
        <taxon>Dinosauria</taxon>
        <taxon>Saurischia</taxon>
        <taxon>Theropoda</taxon>
        <taxon>Coelurosauria</taxon>
        <taxon>Aves</taxon>
        <taxon>Palaeognathae</taxon>
        <taxon>Tinamiformes</taxon>
        <taxon>Tinamidae</taxon>
        <taxon>Tinamus</taxon>
    </lineage>
</organism>
<dbReference type="GO" id="GO:1990071">
    <property type="term" value="C:TRAPPII protein complex"/>
    <property type="evidence" value="ECO:0007669"/>
    <property type="project" value="InterPro"/>
</dbReference>
<evidence type="ECO:0000313" key="3">
    <source>
        <dbReference type="Proteomes" id="UP000053641"/>
    </source>
</evidence>
<dbReference type="GO" id="GO:0005829">
    <property type="term" value="C:cytosol"/>
    <property type="evidence" value="ECO:0007669"/>
    <property type="project" value="GOC"/>
</dbReference>
<accession>A0A099ZXM1</accession>
<dbReference type="InterPro" id="IPR022233">
    <property type="entry name" value="TRAPPC10/Trs130_C"/>
</dbReference>
<sequence>VDNSSNWAVCGKSSGVISMPVAARATHKVHMEVMPLFAGYLPFPDVRLFKYLPHHSAHSMQLDA</sequence>
<dbReference type="STRING" id="94827.A0A099ZXM1"/>
<gene>
    <name evidence="2" type="ORF">N309_00006</name>
</gene>
<proteinExistence type="predicted"/>
<dbReference type="InterPro" id="IPR045126">
    <property type="entry name" value="TRAPPC10/Trs130"/>
</dbReference>
<dbReference type="EMBL" id="KL905346">
    <property type="protein sequence ID" value="KGL85570.1"/>
    <property type="molecule type" value="Genomic_DNA"/>
</dbReference>
<dbReference type="PANTHER" id="PTHR13251">
    <property type="entry name" value="EPILEPSY HOLOPROSENCEPHALY CANDIDATE 1/TMEM1"/>
    <property type="match status" value="1"/>
</dbReference>